<name>A0A4R3K0I3_9PROT</name>
<evidence type="ECO:0000313" key="1">
    <source>
        <dbReference type="EMBL" id="TCS73991.1"/>
    </source>
</evidence>
<dbReference type="OrthoDB" id="9814727at2"/>
<sequence>MPNQEELVIRGLTNAGKKFRPSDWAERLCGVFATIGSDNRTRYSPYISPITREGLYCVVVKRQLEEADPMAFRFLMDFARDNDLQVVEGRHVPRD</sequence>
<comment type="caution">
    <text evidence="1">The sequence shown here is derived from an EMBL/GenBank/DDBJ whole genome shotgun (WGS) entry which is preliminary data.</text>
</comment>
<evidence type="ECO:0000313" key="2">
    <source>
        <dbReference type="Proteomes" id="UP000295135"/>
    </source>
</evidence>
<reference evidence="1 2" key="1">
    <citation type="submission" date="2019-03" db="EMBL/GenBank/DDBJ databases">
        <title>Genomic Encyclopedia of Type Strains, Phase IV (KMG-IV): sequencing the most valuable type-strain genomes for metagenomic binning, comparative biology and taxonomic classification.</title>
        <authorList>
            <person name="Goeker M."/>
        </authorList>
    </citation>
    <scope>NUCLEOTIDE SEQUENCE [LARGE SCALE GENOMIC DNA]</scope>
    <source>
        <strain evidence="1 2">DSM 103923</strain>
    </source>
</reference>
<keyword evidence="2" id="KW-1185">Reference proteome</keyword>
<dbReference type="AlphaFoldDB" id="A0A4R3K0I3"/>
<dbReference type="InterPro" id="IPR021969">
    <property type="entry name" value="DUF3579"/>
</dbReference>
<organism evidence="1 2">
    <name type="scientific">Sulfuritortus calidifontis</name>
    <dbReference type="NCBI Taxonomy" id="1914471"/>
    <lineage>
        <taxon>Bacteria</taxon>
        <taxon>Pseudomonadati</taxon>
        <taxon>Pseudomonadota</taxon>
        <taxon>Betaproteobacteria</taxon>
        <taxon>Nitrosomonadales</taxon>
        <taxon>Thiobacillaceae</taxon>
        <taxon>Sulfuritortus</taxon>
    </lineage>
</organism>
<proteinExistence type="predicted"/>
<dbReference type="EMBL" id="SLZY01000001">
    <property type="protein sequence ID" value="TCS73991.1"/>
    <property type="molecule type" value="Genomic_DNA"/>
</dbReference>
<dbReference type="RefSeq" id="WP_126459382.1">
    <property type="nucleotide sequence ID" value="NZ_AP018721.1"/>
</dbReference>
<dbReference type="Gene3D" id="3.30.70.2340">
    <property type="entry name" value="Uncharacterised protein PF12112 family, DUF3579"/>
    <property type="match status" value="1"/>
</dbReference>
<dbReference type="Pfam" id="PF12112">
    <property type="entry name" value="DUF3579"/>
    <property type="match status" value="1"/>
</dbReference>
<gene>
    <name evidence="1" type="ORF">EDC61_101214</name>
</gene>
<protein>
    <submittedName>
        <fullName evidence="1">Uncharacterized protein DUF3579</fullName>
    </submittedName>
</protein>
<accession>A0A4R3K0I3</accession>
<dbReference type="Proteomes" id="UP000295135">
    <property type="component" value="Unassembled WGS sequence"/>
</dbReference>